<feature type="signal peptide" evidence="1">
    <location>
        <begin position="1"/>
        <end position="20"/>
    </location>
</feature>
<dbReference type="AlphaFoldDB" id="A0A0M9VWF7"/>
<dbReference type="Proteomes" id="UP000053831">
    <property type="component" value="Unassembled WGS sequence"/>
</dbReference>
<proteinExistence type="predicted"/>
<keyword evidence="1" id="KW-0732">Signal</keyword>
<comment type="caution">
    <text evidence="2">The sequence shown here is derived from an EMBL/GenBank/DDBJ whole genome shotgun (WGS) entry which is preliminary data.</text>
</comment>
<dbReference type="OrthoDB" id="4578803at2759"/>
<name>A0A0M9VWF7_ESCWE</name>
<feature type="chain" id="PRO_5005839367" evidence="1">
    <location>
        <begin position="21"/>
        <end position="151"/>
    </location>
</feature>
<accession>A0A0M9VWF7</accession>
<evidence type="ECO:0000313" key="2">
    <source>
        <dbReference type="EMBL" id="KOS22005.1"/>
    </source>
</evidence>
<sequence length="151" mass="15177">MRFLTSIFVPALSAASLAGAAPGTASCPTVTRTATRCSTCPVEDCVILSSVSNPAGCPREMATRTISLPCGGGGCGGGCSTQYVFPASTTTTTTTTSRSNPGGTGTCVLTVTATTYPGIRGGCKFDCGDGFCVRDGRDEDGDSVPDDEPLL</sequence>
<reference evidence="2 3" key="1">
    <citation type="submission" date="2015-07" db="EMBL/GenBank/DDBJ databases">
        <title>The genome of the fungus Escovopsis weberi, a specialized disease agent of ant agriculture.</title>
        <authorList>
            <person name="de Man T.J."/>
            <person name="Stajich J.E."/>
            <person name="Kubicek C.P."/>
            <person name="Chenthamara K."/>
            <person name="Atanasova L."/>
            <person name="Druzhinina I.S."/>
            <person name="Birnbaum S."/>
            <person name="Barribeau S.M."/>
            <person name="Teiling C."/>
            <person name="Suen G."/>
            <person name="Currie C."/>
            <person name="Gerardo N.M."/>
        </authorList>
    </citation>
    <scope>NUCLEOTIDE SEQUENCE [LARGE SCALE GENOMIC DNA]</scope>
</reference>
<gene>
    <name evidence="2" type="ORF">ESCO_002321</name>
</gene>
<keyword evidence="3" id="KW-1185">Reference proteome</keyword>
<evidence type="ECO:0000256" key="1">
    <source>
        <dbReference type="SAM" id="SignalP"/>
    </source>
</evidence>
<dbReference type="PROSITE" id="PS51257">
    <property type="entry name" value="PROKAR_LIPOPROTEIN"/>
    <property type="match status" value="1"/>
</dbReference>
<evidence type="ECO:0000313" key="3">
    <source>
        <dbReference type="Proteomes" id="UP000053831"/>
    </source>
</evidence>
<organism evidence="2 3">
    <name type="scientific">Escovopsis weberi</name>
    <dbReference type="NCBI Taxonomy" id="150374"/>
    <lineage>
        <taxon>Eukaryota</taxon>
        <taxon>Fungi</taxon>
        <taxon>Dikarya</taxon>
        <taxon>Ascomycota</taxon>
        <taxon>Pezizomycotina</taxon>
        <taxon>Sordariomycetes</taxon>
        <taxon>Hypocreomycetidae</taxon>
        <taxon>Hypocreales</taxon>
        <taxon>Hypocreaceae</taxon>
        <taxon>Escovopsis</taxon>
    </lineage>
</organism>
<dbReference type="EMBL" id="LGSR01000006">
    <property type="protein sequence ID" value="KOS22005.1"/>
    <property type="molecule type" value="Genomic_DNA"/>
</dbReference>
<protein>
    <submittedName>
        <fullName evidence="2">Uncharacterized protein</fullName>
    </submittedName>
</protein>